<protein>
    <recommendedName>
        <fullName evidence="3">CMP/dCMP-type deaminase domain-containing protein</fullName>
    </recommendedName>
</protein>
<dbReference type="GO" id="GO:0016787">
    <property type="term" value="F:hydrolase activity"/>
    <property type="evidence" value="ECO:0007669"/>
    <property type="project" value="InterPro"/>
</dbReference>
<reference evidence="4" key="1">
    <citation type="submission" date="2021-01" db="EMBL/GenBank/DDBJ databases">
        <authorList>
            <person name="Corre E."/>
            <person name="Pelletier E."/>
            <person name="Niang G."/>
            <person name="Scheremetjew M."/>
            <person name="Finn R."/>
            <person name="Kale V."/>
            <person name="Holt S."/>
            <person name="Cochrane G."/>
            <person name="Meng A."/>
            <person name="Brown T."/>
            <person name="Cohen L."/>
        </authorList>
    </citation>
    <scope>NUCLEOTIDE SEQUENCE</scope>
    <source>
        <strain evidence="4">UTEX LB 985</strain>
    </source>
</reference>
<dbReference type="InterPro" id="IPR002125">
    <property type="entry name" value="CMP_dCMP_dom"/>
</dbReference>
<feature type="domain" description="CMP/dCMP-type deaminase" evidence="3">
    <location>
        <begin position="512"/>
        <end position="624"/>
    </location>
</feature>
<evidence type="ECO:0000256" key="2">
    <source>
        <dbReference type="ARBA" id="ARBA00022833"/>
    </source>
</evidence>
<dbReference type="PROSITE" id="PS51747">
    <property type="entry name" value="CYT_DCMP_DEAMINASES_2"/>
    <property type="match status" value="1"/>
</dbReference>
<dbReference type="AlphaFoldDB" id="A0A7S2NKN3"/>
<gene>
    <name evidence="4" type="ORF">CBRE1094_LOCUS43457</name>
</gene>
<dbReference type="InterPro" id="IPR016192">
    <property type="entry name" value="APOBEC/CMP_deaminase_Zn-bd"/>
</dbReference>
<accession>A0A7S2NKN3</accession>
<evidence type="ECO:0000313" key="4">
    <source>
        <dbReference type="EMBL" id="CAD9546646.1"/>
    </source>
</evidence>
<keyword evidence="2" id="KW-0862">Zinc</keyword>
<evidence type="ECO:0000259" key="3">
    <source>
        <dbReference type="PROSITE" id="PS51747"/>
    </source>
</evidence>
<keyword evidence="1" id="KW-0479">Metal-binding</keyword>
<organism evidence="4">
    <name type="scientific">Haptolina brevifila</name>
    <dbReference type="NCBI Taxonomy" id="156173"/>
    <lineage>
        <taxon>Eukaryota</taxon>
        <taxon>Haptista</taxon>
        <taxon>Haptophyta</taxon>
        <taxon>Prymnesiophyceae</taxon>
        <taxon>Prymnesiales</taxon>
        <taxon>Prymnesiaceae</taxon>
        <taxon>Haptolina</taxon>
    </lineage>
</organism>
<proteinExistence type="predicted"/>
<dbReference type="InterPro" id="IPR016193">
    <property type="entry name" value="Cytidine_deaminase-like"/>
</dbReference>
<dbReference type="CDD" id="cd01285">
    <property type="entry name" value="nucleoside_deaminase"/>
    <property type="match status" value="1"/>
</dbReference>
<evidence type="ECO:0000256" key="1">
    <source>
        <dbReference type="ARBA" id="ARBA00022723"/>
    </source>
</evidence>
<dbReference type="GO" id="GO:0008270">
    <property type="term" value="F:zinc ion binding"/>
    <property type="evidence" value="ECO:0007669"/>
    <property type="project" value="InterPro"/>
</dbReference>
<dbReference type="SUPFAM" id="SSF53927">
    <property type="entry name" value="Cytidine deaminase-like"/>
    <property type="match status" value="1"/>
</dbReference>
<dbReference type="SUPFAM" id="SSF56300">
    <property type="entry name" value="Metallo-dependent phosphatases"/>
    <property type="match status" value="1"/>
</dbReference>
<dbReference type="Gene3D" id="3.40.140.10">
    <property type="entry name" value="Cytidine Deaminase, domain 2"/>
    <property type="match status" value="1"/>
</dbReference>
<dbReference type="PROSITE" id="PS00903">
    <property type="entry name" value="CYT_DCMP_DEAMINASES_1"/>
    <property type="match status" value="1"/>
</dbReference>
<dbReference type="Gene3D" id="3.60.21.10">
    <property type="match status" value="1"/>
</dbReference>
<sequence length="670" mass="73432">MGCIHNRPMRVDLPTDASIEFITDIEGDWDFLCTVVARSTVLWWEDETIGTLGLDQNAFVVFGGDAQDRGPGDIRVTRSLIWLHDAYPGRVFLIAGNRDVNKLRFAAELANADNPEMVDPVTYLDSHTGRPKQQRDDFAQERGLAPHSAMTTLAWTLEKTMGAPDALDHRRAELLILGEDASDEAVLRSFLESVDPFVASEDSQCRAWTWQYLQRARILLVIGDTVFCHGAIRSRGLLRVPAGDCIDGFSEGSPASYVLDSDMSIEYWADELERWKVKQLASFEAHRHFEQPPSEARDGTLTRRWRGGQALMMPSLSQCHIITDSYTEDGNLVPLDEDVAAYLKAQGIRRVLSGHVGFGDCPGAVHPPPQLHPISHTPSSTPLARLDLTLETQVRCASGGLVALTCDTSWSDPQASSGTRGVAISRVTLTRERISVSGMLADGRTHEYILHSDIAADSAAAALVGCRLEDGSWGHSVVEGRLRTCRVKGYDCTYAELDVSVARASVEAAGRKTWEPFMREALAEASTAIEQGNHPFGAVLVVNGRAVLRSQNSVMTGNDPTHHAETNLVRLACAKLDKEQLSRATLVTSTEPCPMCAGAIYWGGISRVVYGCSGKTLGEISGEELDIPCQQVFASGRLHRVETVGPVLADEAERMHRQYWPTWIGAHFGT</sequence>
<dbReference type="EMBL" id="HBGU01079655">
    <property type="protein sequence ID" value="CAD9546646.1"/>
    <property type="molecule type" value="Transcribed_RNA"/>
</dbReference>
<dbReference type="PANTHER" id="PTHR42254">
    <property type="entry name" value="METALLOPHOS DOMAIN-CONTAINING PROTEIN"/>
    <property type="match status" value="1"/>
</dbReference>
<name>A0A7S2NKN3_9EUKA</name>
<dbReference type="Pfam" id="PF00383">
    <property type="entry name" value="dCMP_cyt_deam_1"/>
    <property type="match status" value="1"/>
</dbReference>
<dbReference type="PANTHER" id="PTHR42254:SF1">
    <property type="entry name" value="CALCINEURIN-LIKE PHOSPHOESTERASE DOMAIN-CONTAINING PROTEIN"/>
    <property type="match status" value="1"/>
</dbReference>
<dbReference type="InterPro" id="IPR029052">
    <property type="entry name" value="Metallo-depent_PP-like"/>
</dbReference>